<dbReference type="EMBL" id="SJPH01000009">
    <property type="protein sequence ID" value="TWT41376.1"/>
    <property type="molecule type" value="Genomic_DNA"/>
</dbReference>
<dbReference type="AlphaFoldDB" id="A0A5C5VRW4"/>
<evidence type="ECO:0000313" key="2">
    <source>
        <dbReference type="Proteomes" id="UP000318995"/>
    </source>
</evidence>
<accession>A0A5C5VRW4</accession>
<organism evidence="1 2">
    <name type="scientific">Botrimarina hoheduenensis</name>
    <dbReference type="NCBI Taxonomy" id="2528000"/>
    <lineage>
        <taxon>Bacteria</taxon>
        <taxon>Pseudomonadati</taxon>
        <taxon>Planctomycetota</taxon>
        <taxon>Planctomycetia</taxon>
        <taxon>Pirellulales</taxon>
        <taxon>Lacipirellulaceae</taxon>
        <taxon>Botrimarina</taxon>
    </lineage>
</organism>
<keyword evidence="2" id="KW-1185">Reference proteome</keyword>
<comment type="caution">
    <text evidence="1">The sequence shown here is derived from an EMBL/GenBank/DDBJ whole genome shotgun (WGS) entry which is preliminary data.</text>
</comment>
<evidence type="ECO:0000313" key="1">
    <source>
        <dbReference type="EMBL" id="TWT41376.1"/>
    </source>
</evidence>
<gene>
    <name evidence="1" type="ORF">Pla111_30900</name>
</gene>
<name>A0A5C5VRW4_9BACT</name>
<protein>
    <submittedName>
        <fullName evidence="1">Uncharacterized protein</fullName>
    </submittedName>
</protein>
<sequence>MWQSHSTMDDCDQIQAKKYDAHPIVRQIIDRDCHVAEPYLAVVRHVISKLKDGYQTFRELPKPERRRFIEQCLDVHRANRAEYEAVMWPRYSSPELPEP</sequence>
<reference evidence="1 2" key="1">
    <citation type="submission" date="2019-02" db="EMBL/GenBank/DDBJ databases">
        <title>Deep-cultivation of Planctomycetes and their phenomic and genomic characterization uncovers novel biology.</title>
        <authorList>
            <person name="Wiegand S."/>
            <person name="Jogler M."/>
            <person name="Boedeker C."/>
            <person name="Pinto D."/>
            <person name="Vollmers J."/>
            <person name="Rivas-Marin E."/>
            <person name="Kohn T."/>
            <person name="Peeters S.H."/>
            <person name="Heuer A."/>
            <person name="Rast P."/>
            <person name="Oberbeckmann S."/>
            <person name="Bunk B."/>
            <person name="Jeske O."/>
            <person name="Meyerdierks A."/>
            <person name="Storesund J.E."/>
            <person name="Kallscheuer N."/>
            <person name="Luecker S."/>
            <person name="Lage O.M."/>
            <person name="Pohl T."/>
            <person name="Merkel B.J."/>
            <person name="Hornburger P."/>
            <person name="Mueller R.-W."/>
            <person name="Bruemmer F."/>
            <person name="Labrenz M."/>
            <person name="Spormann A.M."/>
            <person name="Op Den Camp H."/>
            <person name="Overmann J."/>
            <person name="Amann R."/>
            <person name="Jetten M.S.M."/>
            <person name="Mascher T."/>
            <person name="Medema M.H."/>
            <person name="Devos D.P."/>
            <person name="Kaster A.-K."/>
            <person name="Ovreas L."/>
            <person name="Rohde M."/>
            <person name="Galperin M.Y."/>
            <person name="Jogler C."/>
        </authorList>
    </citation>
    <scope>NUCLEOTIDE SEQUENCE [LARGE SCALE GENOMIC DNA]</scope>
    <source>
        <strain evidence="1 2">Pla111</strain>
    </source>
</reference>
<proteinExistence type="predicted"/>
<dbReference type="Proteomes" id="UP000318995">
    <property type="component" value="Unassembled WGS sequence"/>
</dbReference>